<evidence type="ECO:0000313" key="9">
    <source>
        <dbReference type="Proteomes" id="UP000006072"/>
    </source>
</evidence>
<dbReference type="SFLD" id="SFLDS00005">
    <property type="entry name" value="Isoprenoid_Synthase_Type_I"/>
    <property type="match status" value="1"/>
</dbReference>
<dbReference type="PATRIC" id="fig|1194972.3.peg.4758"/>
<dbReference type="Gene3D" id="1.10.600.10">
    <property type="entry name" value="Farnesyl Diphosphate Synthase"/>
    <property type="match status" value="1"/>
</dbReference>
<dbReference type="SUPFAM" id="SSF48576">
    <property type="entry name" value="Terpenoid synthases"/>
    <property type="match status" value="1"/>
</dbReference>
<dbReference type="PANTHER" id="PTHR12001:SF85">
    <property type="entry name" value="SHORT CHAIN ISOPRENYL DIPHOSPHATE SYNTHASE"/>
    <property type="match status" value="1"/>
</dbReference>
<evidence type="ECO:0000313" key="8">
    <source>
        <dbReference type="EMBL" id="EJZ05760.1"/>
    </source>
</evidence>
<dbReference type="PROSITE" id="PS00444">
    <property type="entry name" value="POLYPRENYL_SYNTHASE_2"/>
    <property type="match status" value="1"/>
</dbReference>
<name>K0UL64_MYCVA</name>
<dbReference type="Pfam" id="PF00348">
    <property type="entry name" value="polyprenyl_synt"/>
    <property type="match status" value="1"/>
</dbReference>
<sequence length="366" mass="38543">MPDTDQTSFLSALEDHLHAVVRESVVAPLQSVDEQLDEVAGLCRSAVQSGGKRLRPRFAYWAWRVGAAAGADPRPLVGPAAALELLHAAILVHDDVIDRSEVRRGQPSVRAALAAGHRSAAGWGDPTDFGDHMALLVGDLLWSAAHDTFDDAVGGLPTDLARGASRVFRAMRAEVLAGQLLELRAQAGRDYRAATAEKILRYKTSVYTVERPMELGLQVAGAADPVTVAALRDYAGAVGQAFQLRDDLADLFGTTETSGKRTGDDIRAGKPTELLGVALNLASGPQVDALTGIVGRATADEADIADVQQIMLACGAAEHVRRHIADLVATADHALTRVAGDTDAGALAGLEEMLVECTELSFVPAP</sequence>
<proteinExistence type="inferred from homology"/>
<dbReference type="GO" id="GO:0004659">
    <property type="term" value="F:prenyltransferase activity"/>
    <property type="evidence" value="ECO:0007669"/>
    <property type="project" value="InterPro"/>
</dbReference>
<dbReference type="InterPro" id="IPR033749">
    <property type="entry name" value="Polyprenyl_synt_CS"/>
</dbReference>
<dbReference type="GO" id="GO:0046872">
    <property type="term" value="F:metal ion binding"/>
    <property type="evidence" value="ECO:0007669"/>
    <property type="project" value="UniProtKB-KW"/>
</dbReference>
<dbReference type="InterPro" id="IPR000092">
    <property type="entry name" value="Polyprenyl_synt"/>
</dbReference>
<evidence type="ECO:0000256" key="4">
    <source>
        <dbReference type="ARBA" id="ARBA00022679"/>
    </source>
</evidence>
<dbReference type="eggNOG" id="COG0142">
    <property type="taxonomic scope" value="Bacteria"/>
</dbReference>
<evidence type="ECO:0000256" key="3">
    <source>
        <dbReference type="ARBA" id="ARBA00006706"/>
    </source>
</evidence>
<evidence type="ECO:0000256" key="2">
    <source>
        <dbReference type="ARBA" id="ARBA00005128"/>
    </source>
</evidence>
<dbReference type="PROSITE" id="PS00723">
    <property type="entry name" value="POLYPRENYL_SYNTHASE_1"/>
    <property type="match status" value="1"/>
</dbReference>
<protein>
    <submittedName>
        <fullName evidence="8">Polyprenyl synthetase</fullName>
    </submittedName>
</protein>
<dbReference type="Proteomes" id="UP000006072">
    <property type="component" value="Unassembled WGS sequence"/>
</dbReference>
<evidence type="ECO:0000256" key="6">
    <source>
        <dbReference type="ARBA" id="ARBA00022842"/>
    </source>
</evidence>
<reference evidence="8 9" key="1">
    <citation type="journal article" date="2012" name="J. Bacteriol.">
        <title>Complete Genome Sequence of Mycobacterium vaccae Type Strain ATCC 25954.</title>
        <authorList>
            <person name="Ho Y.S."/>
            <person name="Adroub S.A."/>
            <person name="Abadi M."/>
            <person name="Al Alwan B."/>
            <person name="Alkhateeb R."/>
            <person name="Gao G."/>
            <person name="Ragab A."/>
            <person name="Ali S."/>
            <person name="van Soolingen D."/>
            <person name="Bitter W."/>
            <person name="Pain A."/>
            <person name="Abdallah A.M."/>
        </authorList>
    </citation>
    <scope>NUCLEOTIDE SEQUENCE [LARGE SCALE GENOMIC DNA]</scope>
    <source>
        <strain evidence="8 9">ATCC 25954</strain>
    </source>
</reference>
<evidence type="ECO:0000256" key="7">
    <source>
        <dbReference type="RuleBase" id="RU004466"/>
    </source>
</evidence>
<keyword evidence="9" id="KW-1185">Reference proteome</keyword>
<comment type="caution">
    <text evidence="8">The sequence shown here is derived from an EMBL/GenBank/DDBJ whole genome shotgun (WGS) entry which is preliminary data.</text>
</comment>
<comment type="similarity">
    <text evidence="3 7">Belongs to the FPP/GGPP synthase family.</text>
</comment>
<comment type="cofactor">
    <cofactor evidence="1">
        <name>Mg(2+)</name>
        <dbReference type="ChEBI" id="CHEBI:18420"/>
    </cofactor>
</comment>
<keyword evidence="6" id="KW-0460">Magnesium</keyword>
<dbReference type="InterPro" id="IPR008949">
    <property type="entry name" value="Isoprenoid_synthase_dom_sf"/>
</dbReference>
<keyword evidence="5" id="KW-0479">Metal-binding</keyword>
<dbReference type="HOGENOM" id="CLU_014015_2_1_11"/>
<keyword evidence="4 7" id="KW-0808">Transferase</keyword>
<evidence type="ECO:0000256" key="5">
    <source>
        <dbReference type="ARBA" id="ARBA00022723"/>
    </source>
</evidence>
<dbReference type="AlphaFoldDB" id="K0UL64"/>
<dbReference type="EMBL" id="ALQA01000071">
    <property type="protein sequence ID" value="EJZ05760.1"/>
    <property type="molecule type" value="Genomic_DNA"/>
</dbReference>
<gene>
    <name evidence="8" type="ORF">MVAC_23881</name>
</gene>
<organism evidence="8 9">
    <name type="scientific">Mycolicibacterium vaccae ATCC 25954</name>
    <dbReference type="NCBI Taxonomy" id="1194972"/>
    <lineage>
        <taxon>Bacteria</taxon>
        <taxon>Bacillati</taxon>
        <taxon>Actinomycetota</taxon>
        <taxon>Actinomycetes</taxon>
        <taxon>Mycobacteriales</taxon>
        <taxon>Mycobacteriaceae</taxon>
        <taxon>Mycolicibacterium</taxon>
    </lineage>
</organism>
<dbReference type="RefSeq" id="WP_003933778.1">
    <property type="nucleotide sequence ID" value="NZ_JH814706.1"/>
</dbReference>
<evidence type="ECO:0000256" key="1">
    <source>
        <dbReference type="ARBA" id="ARBA00001946"/>
    </source>
</evidence>
<dbReference type="GO" id="GO:0008299">
    <property type="term" value="P:isoprenoid biosynthetic process"/>
    <property type="evidence" value="ECO:0007669"/>
    <property type="project" value="InterPro"/>
</dbReference>
<accession>K0UL64</accession>
<comment type="pathway">
    <text evidence="2">Isoprenoid biosynthesis.</text>
</comment>
<dbReference type="PANTHER" id="PTHR12001">
    <property type="entry name" value="GERANYLGERANYL PYROPHOSPHATE SYNTHASE"/>
    <property type="match status" value="1"/>
</dbReference>